<dbReference type="Proteomes" id="UP000053555">
    <property type="component" value="Unassembled WGS sequence"/>
</dbReference>
<keyword evidence="2" id="KW-0675">Receptor</keyword>
<dbReference type="GO" id="GO:0016301">
    <property type="term" value="F:kinase activity"/>
    <property type="evidence" value="ECO:0007669"/>
    <property type="project" value="UniProtKB-KW"/>
</dbReference>
<accession>A0A0B2QDW4</accession>
<keyword evidence="2" id="KW-0418">Kinase</keyword>
<dbReference type="AlphaFoldDB" id="A0A0B2QDW4"/>
<dbReference type="Pfam" id="PF11721">
    <property type="entry name" value="Malectin"/>
    <property type="match status" value="1"/>
</dbReference>
<sequence>LSPVHSLFINCGGPETKFEGNEYEADLSPYGISNYVPGNSGKWAYSSTGVYLGNAKADYIATNQLSLDINGPDYYHTARIAPLYLNYYGLCMLNGNYKVKLHFAEIAFSDDQSYCNLGKRVFDVSIQGFKYLKDFNIAKEAGGVGKGITREFNVNVTESTLEIHLSWAGKGTNAIPIIGVYGPLISAITVT</sequence>
<dbReference type="InterPro" id="IPR021720">
    <property type="entry name" value="Malectin_dom"/>
</dbReference>
<feature type="non-terminal residue" evidence="2">
    <location>
        <position position="1"/>
    </location>
</feature>
<protein>
    <submittedName>
        <fullName evidence="2">Putative LRR receptor-like serine/threonine-protein kinase</fullName>
    </submittedName>
</protein>
<dbReference type="PANTHER" id="PTHR34081">
    <property type="entry name" value="MALECTIN DOMAIN-CONTAINING PROTEIN"/>
    <property type="match status" value="1"/>
</dbReference>
<dbReference type="Gene3D" id="2.60.120.430">
    <property type="entry name" value="Galactose-binding lectin"/>
    <property type="match status" value="1"/>
</dbReference>
<name>A0A0B2QDW4_GLYSO</name>
<keyword evidence="2" id="KW-0808">Transferase</keyword>
<proteinExistence type="predicted"/>
<reference evidence="2" key="1">
    <citation type="submission" date="2014-07" db="EMBL/GenBank/DDBJ databases">
        <title>Identification of a novel salt tolerance gene in wild soybean by whole-genome sequencing.</title>
        <authorList>
            <person name="Lam H.-M."/>
            <person name="Qi X."/>
            <person name="Li M.-W."/>
            <person name="Liu X."/>
            <person name="Xie M."/>
            <person name="Ni M."/>
            <person name="Xu X."/>
        </authorList>
    </citation>
    <scope>NUCLEOTIDE SEQUENCE [LARGE SCALE GENOMIC DNA]</scope>
    <source>
        <tissue evidence="2">Root</tissue>
    </source>
</reference>
<evidence type="ECO:0000313" key="2">
    <source>
        <dbReference type="EMBL" id="KHN19490.1"/>
    </source>
</evidence>
<feature type="domain" description="Malectin" evidence="1">
    <location>
        <begin position="6"/>
        <end position="188"/>
    </location>
</feature>
<feature type="non-terminal residue" evidence="2">
    <location>
        <position position="191"/>
    </location>
</feature>
<evidence type="ECO:0000259" key="1">
    <source>
        <dbReference type="Pfam" id="PF11721"/>
    </source>
</evidence>
<dbReference type="PANTHER" id="PTHR34081:SF1">
    <property type="entry name" value="MALECTIN, LEUCINE-RICH REPEAT DOMAIN, L DOMAIN-LIKE PROTEIN-RELATED"/>
    <property type="match status" value="1"/>
</dbReference>
<dbReference type="EMBL" id="KN659065">
    <property type="protein sequence ID" value="KHN19490.1"/>
    <property type="molecule type" value="Genomic_DNA"/>
</dbReference>
<organism evidence="2">
    <name type="scientific">Glycine soja</name>
    <name type="common">Wild soybean</name>
    <dbReference type="NCBI Taxonomy" id="3848"/>
    <lineage>
        <taxon>Eukaryota</taxon>
        <taxon>Viridiplantae</taxon>
        <taxon>Streptophyta</taxon>
        <taxon>Embryophyta</taxon>
        <taxon>Tracheophyta</taxon>
        <taxon>Spermatophyta</taxon>
        <taxon>Magnoliopsida</taxon>
        <taxon>eudicotyledons</taxon>
        <taxon>Gunneridae</taxon>
        <taxon>Pentapetalae</taxon>
        <taxon>rosids</taxon>
        <taxon>fabids</taxon>
        <taxon>Fabales</taxon>
        <taxon>Fabaceae</taxon>
        <taxon>Papilionoideae</taxon>
        <taxon>50 kb inversion clade</taxon>
        <taxon>NPAAA clade</taxon>
        <taxon>indigoferoid/millettioid clade</taxon>
        <taxon>Phaseoleae</taxon>
        <taxon>Glycine</taxon>
        <taxon>Glycine subgen. Soja</taxon>
    </lineage>
</organism>
<dbReference type="FunFam" id="2.60.120.430:FF:000004">
    <property type="entry name" value="Putative leucine-rich repeat receptor-like serine/threonine-protein kinase"/>
    <property type="match status" value="1"/>
</dbReference>
<gene>
    <name evidence="2" type="ORF">glysoja_026105</name>
</gene>